<protein>
    <recommendedName>
        <fullName evidence="5">Major facilitator superfamily (MFS) profile domain-containing protein</fullName>
    </recommendedName>
</protein>
<dbReference type="InterPro" id="IPR050327">
    <property type="entry name" value="Proton-linked_MCT"/>
</dbReference>
<feature type="transmembrane region" description="Helical" evidence="4">
    <location>
        <begin position="168"/>
        <end position="189"/>
    </location>
</feature>
<keyword evidence="7" id="KW-1185">Reference proteome</keyword>
<dbReference type="AlphaFoldDB" id="A0A1L9SX01"/>
<dbReference type="Gene3D" id="1.20.1250.20">
    <property type="entry name" value="MFS general substrate transporter like domains"/>
    <property type="match status" value="2"/>
</dbReference>
<feature type="transmembrane region" description="Helical" evidence="4">
    <location>
        <begin position="136"/>
        <end position="156"/>
    </location>
</feature>
<feature type="transmembrane region" description="Helical" evidence="4">
    <location>
        <begin position="326"/>
        <end position="347"/>
    </location>
</feature>
<dbReference type="InterPro" id="IPR036259">
    <property type="entry name" value="MFS_trans_sf"/>
</dbReference>
<evidence type="ECO:0000313" key="7">
    <source>
        <dbReference type="Proteomes" id="UP000184188"/>
    </source>
</evidence>
<feature type="transmembrane region" description="Helical" evidence="4">
    <location>
        <begin position="201"/>
        <end position="222"/>
    </location>
</feature>
<feature type="region of interest" description="Disordered" evidence="3">
    <location>
        <begin position="1"/>
        <end position="28"/>
    </location>
</feature>
<feature type="transmembrane region" description="Helical" evidence="4">
    <location>
        <begin position="433"/>
        <end position="453"/>
    </location>
</feature>
<dbReference type="SUPFAM" id="SSF103473">
    <property type="entry name" value="MFS general substrate transporter"/>
    <property type="match status" value="1"/>
</dbReference>
<dbReference type="Pfam" id="PF07690">
    <property type="entry name" value="MFS_1"/>
    <property type="match status" value="1"/>
</dbReference>
<keyword evidence="4" id="KW-1133">Transmembrane helix</keyword>
<evidence type="ECO:0000313" key="6">
    <source>
        <dbReference type="EMBL" id="OJJ51732.1"/>
    </source>
</evidence>
<dbReference type="InterPro" id="IPR011701">
    <property type="entry name" value="MFS"/>
</dbReference>
<feature type="domain" description="Major facilitator superfamily (MFS) profile" evidence="5">
    <location>
        <begin position="35"/>
        <end position="456"/>
    </location>
</feature>
<dbReference type="PANTHER" id="PTHR11360">
    <property type="entry name" value="MONOCARBOXYLATE TRANSPORTER"/>
    <property type="match status" value="1"/>
</dbReference>
<proteinExistence type="inferred from homology"/>
<evidence type="ECO:0000256" key="4">
    <source>
        <dbReference type="SAM" id="Phobius"/>
    </source>
</evidence>
<dbReference type="Proteomes" id="UP000184188">
    <property type="component" value="Unassembled WGS sequence"/>
</dbReference>
<dbReference type="GO" id="GO:0022857">
    <property type="term" value="F:transmembrane transporter activity"/>
    <property type="evidence" value="ECO:0007669"/>
    <property type="project" value="InterPro"/>
</dbReference>
<dbReference type="GO" id="GO:0016020">
    <property type="term" value="C:membrane"/>
    <property type="evidence" value="ECO:0007669"/>
    <property type="project" value="UniProtKB-SubCell"/>
</dbReference>
<dbReference type="PROSITE" id="PS50850">
    <property type="entry name" value="MFS"/>
    <property type="match status" value="1"/>
</dbReference>
<dbReference type="VEuPathDB" id="FungiDB:ASPZODRAFT_148959"/>
<comment type="similarity">
    <text evidence="2">Belongs to the major facilitator superfamily. Monocarboxylate porter (TC 2.A.1.13) family.</text>
</comment>
<dbReference type="RefSeq" id="XP_022586242.1">
    <property type="nucleotide sequence ID" value="XM_022725439.1"/>
</dbReference>
<dbReference type="InterPro" id="IPR020846">
    <property type="entry name" value="MFS_dom"/>
</dbReference>
<feature type="compositionally biased region" description="Basic and acidic residues" evidence="3">
    <location>
        <begin position="1"/>
        <end position="11"/>
    </location>
</feature>
<feature type="transmembrane region" description="Helical" evidence="4">
    <location>
        <begin position="79"/>
        <end position="104"/>
    </location>
</feature>
<evidence type="ECO:0000256" key="2">
    <source>
        <dbReference type="ARBA" id="ARBA00006727"/>
    </source>
</evidence>
<comment type="subcellular location">
    <subcellularLocation>
        <location evidence="1">Membrane</location>
        <topology evidence="1">Multi-pass membrane protein</topology>
    </subcellularLocation>
</comment>
<evidence type="ECO:0000259" key="5">
    <source>
        <dbReference type="PROSITE" id="PS50850"/>
    </source>
</evidence>
<feature type="transmembrane region" description="Helical" evidence="4">
    <location>
        <begin position="359"/>
        <end position="379"/>
    </location>
</feature>
<feature type="transmembrane region" description="Helical" evidence="4">
    <location>
        <begin position="36"/>
        <end position="59"/>
    </location>
</feature>
<keyword evidence="4" id="KW-0812">Transmembrane</keyword>
<sequence>MDSIESKREAPEPVAGGVSPDVSEEATPTPSRVQPILVVVAGFLVMFTSTAVIFSFGVYQALYEAMAKEADTPFTGASSAMIGLIGTLAIALMSMAAPFVMTWIKVYPPRVVVMAGGVVFGVACVLASVSERLWQFVLTQGLLLGIGVCMAYIPAVTVSPTWFDRRRGLAMGLIIAGSALGGIVWPPVLRALIDAVGFRNALRICGCICCLCNVLAGAALRWEPRFYERQVRVQVRHLTPATGWYKVVPLVNWQVARTSKFAAQALGCFLQSAAYSTPLFFYASYAQALGYSGTAAANFITLSNASNFVSRILTGYMADHCGRINALLFTTFASTIAVLAFWLPSIVAQAHGSSLTGHALFFVFTILYGCFASAYISLFPASLIELFGVQNFTSVNGALYLVRGLGALVGTPLTGLLIPQATALTAPIAYERAAITVGVLLFAATVAIFWARVEVTLGGWKWKV</sequence>
<dbReference type="PANTHER" id="PTHR11360:SF284">
    <property type="entry name" value="EG:103B4.3 PROTEIN-RELATED"/>
    <property type="match status" value="1"/>
</dbReference>
<evidence type="ECO:0000256" key="1">
    <source>
        <dbReference type="ARBA" id="ARBA00004141"/>
    </source>
</evidence>
<evidence type="ECO:0000256" key="3">
    <source>
        <dbReference type="SAM" id="MobiDB-lite"/>
    </source>
</evidence>
<dbReference type="OrthoDB" id="6499973at2759"/>
<name>A0A1L9SX01_9EURO</name>
<gene>
    <name evidence="6" type="ORF">ASPZODRAFT_148959</name>
</gene>
<reference evidence="7" key="1">
    <citation type="journal article" date="2017" name="Genome Biol.">
        <title>Comparative genomics reveals high biological diversity and specific adaptations in the industrially and medically important fungal genus Aspergillus.</title>
        <authorList>
            <person name="de Vries R.P."/>
            <person name="Riley R."/>
            <person name="Wiebenga A."/>
            <person name="Aguilar-Osorio G."/>
            <person name="Amillis S."/>
            <person name="Uchima C.A."/>
            <person name="Anderluh G."/>
            <person name="Asadollahi M."/>
            <person name="Askin M."/>
            <person name="Barry K."/>
            <person name="Battaglia E."/>
            <person name="Bayram O."/>
            <person name="Benocci T."/>
            <person name="Braus-Stromeyer S.A."/>
            <person name="Caldana C."/>
            <person name="Canovas D."/>
            <person name="Cerqueira G.C."/>
            <person name="Chen F."/>
            <person name="Chen W."/>
            <person name="Choi C."/>
            <person name="Clum A."/>
            <person name="Dos Santos R.A."/>
            <person name="Damasio A.R."/>
            <person name="Diallinas G."/>
            <person name="Emri T."/>
            <person name="Fekete E."/>
            <person name="Flipphi M."/>
            <person name="Freyberg S."/>
            <person name="Gallo A."/>
            <person name="Gournas C."/>
            <person name="Habgood R."/>
            <person name="Hainaut M."/>
            <person name="Harispe M.L."/>
            <person name="Henrissat B."/>
            <person name="Hilden K.S."/>
            <person name="Hope R."/>
            <person name="Hossain A."/>
            <person name="Karabika E."/>
            <person name="Karaffa L."/>
            <person name="Karanyi Z."/>
            <person name="Krasevec N."/>
            <person name="Kuo A."/>
            <person name="Kusch H."/>
            <person name="LaButti K."/>
            <person name="Lagendijk E.L."/>
            <person name="Lapidus A."/>
            <person name="Levasseur A."/>
            <person name="Lindquist E."/>
            <person name="Lipzen A."/>
            <person name="Logrieco A.F."/>
            <person name="MacCabe A."/>
            <person name="Maekelae M.R."/>
            <person name="Malavazi I."/>
            <person name="Melin P."/>
            <person name="Meyer V."/>
            <person name="Mielnichuk N."/>
            <person name="Miskei M."/>
            <person name="Molnar A.P."/>
            <person name="Mule G."/>
            <person name="Ngan C.Y."/>
            <person name="Orejas M."/>
            <person name="Orosz E."/>
            <person name="Ouedraogo J.P."/>
            <person name="Overkamp K.M."/>
            <person name="Park H.-S."/>
            <person name="Perrone G."/>
            <person name="Piumi F."/>
            <person name="Punt P.J."/>
            <person name="Ram A.F."/>
            <person name="Ramon A."/>
            <person name="Rauscher S."/>
            <person name="Record E."/>
            <person name="Riano-Pachon D.M."/>
            <person name="Robert V."/>
            <person name="Roehrig J."/>
            <person name="Ruller R."/>
            <person name="Salamov A."/>
            <person name="Salih N.S."/>
            <person name="Samson R.A."/>
            <person name="Sandor E."/>
            <person name="Sanguinetti M."/>
            <person name="Schuetze T."/>
            <person name="Sepcic K."/>
            <person name="Shelest E."/>
            <person name="Sherlock G."/>
            <person name="Sophianopoulou V."/>
            <person name="Squina F.M."/>
            <person name="Sun H."/>
            <person name="Susca A."/>
            <person name="Todd R.B."/>
            <person name="Tsang A."/>
            <person name="Unkles S.E."/>
            <person name="van de Wiele N."/>
            <person name="van Rossen-Uffink D."/>
            <person name="Oliveira J.V."/>
            <person name="Vesth T.C."/>
            <person name="Visser J."/>
            <person name="Yu J.-H."/>
            <person name="Zhou M."/>
            <person name="Andersen M.R."/>
            <person name="Archer D.B."/>
            <person name="Baker S.E."/>
            <person name="Benoit I."/>
            <person name="Brakhage A.A."/>
            <person name="Braus G.H."/>
            <person name="Fischer R."/>
            <person name="Frisvad J.C."/>
            <person name="Goldman G.H."/>
            <person name="Houbraken J."/>
            <person name="Oakley B."/>
            <person name="Pocsi I."/>
            <person name="Scazzocchio C."/>
            <person name="Seiboth B."/>
            <person name="vanKuyk P.A."/>
            <person name="Wortman J."/>
            <person name="Dyer P.S."/>
            <person name="Grigoriev I.V."/>
        </authorList>
    </citation>
    <scope>NUCLEOTIDE SEQUENCE [LARGE SCALE GENOMIC DNA]</scope>
    <source>
        <strain evidence="7">CBS 506.65</strain>
    </source>
</reference>
<organism evidence="6 7">
    <name type="scientific">Penicilliopsis zonata CBS 506.65</name>
    <dbReference type="NCBI Taxonomy" id="1073090"/>
    <lineage>
        <taxon>Eukaryota</taxon>
        <taxon>Fungi</taxon>
        <taxon>Dikarya</taxon>
        <taxon>Ascomycota</taxon>
        <taxon>Pezizomycotina</taxon>
        <taxon>Eurotiomycetes</taxon>
        <taxon>Eurotiomycetidae</taxon>
        <taxon>Eurotiales</taxon>
        <taxon>Aspergillaceae</taxon>
        <taxon>Penicilliopsis</taxon>
    </lineage>
</organism>
<dbReference type="EMBL" id="KV878336">
    <property type="protein sequence ID" value="OJJ51732.1"/>
    <property type="molecule type" value="Genomic_DNA"/>
</dbReference>
<accession>A0A1L9SX01</accession>
<dbReference type="GeneID" id="34611904"/>
<keyword evidence="4" id="KW-0472">Membrane</keyword>
<feature type="transmembrane region" description="Helical" evidence="4">
    <location>
        <begin position="111"/>
        <end position="130"/>
    </location>
</feature>
<feature type="transmembrane region" description="Helical" evidence="4">
    <location>
        <begin position="400"/>
        <end position="421"/>
    </location>
</feature>